<dbReference type="AlphaFoldDB" id="A0A835EQI0"/>
<gene>
    <name evidence="2" type="ORF">HU200_028104</name>
</gene>
<protein>
    <submittedName>
        <fullName evidence="2">Uncharacterized protein</fullName>
    </submittedName>
</protein>
<reference evidence="2" key="1">
    <citation type="submission" date="2020-07" db="EMBL/GenBank/DDBJ databases">
        <title>Genome sequence and genetic diversity analysis of an under-domesticated orphan crop, white fonio (Digitaria exilis).</title>
        <authorList>
            <person name="Bennetzen J.L."/>
            <person name="Chen S."/>
            <person name="Ma X."/>
            <person name="Wang X."/>
            <person name="Yssel A.E.J."/>
            <person name="Chaluvadi S.R."/>
            <person name="Johnson M."/>
            <person name="Gangashetty P."/>
            <person name="Hamidou F."/>
            <person name="Sanogo M.D."/>
            <person name="Zwaenepoel A."/>
            <person name="Wallace J."/>
            <person name="Van De Peer Y."/>
            <person name="Van Deynze A."/>
        </authorList>
    </citation>
    <scope>NUCLEOTIDE SEQUENCE</scope>
    <source>
        <tissue evidence="2">Leaves</tissue>
    </source>
</reference>
<organism evidence="2 3">
    <name type="scientific">Digitaria exilis</name>
    <dbReference type="NCBI Taxonomy" id="1010633"/>
    <lineage>
        <taxon>Eukaryota</taxon>
        <taxon>Viridiplantae</taxon>
        <taxon>Streptophyta</taxon>
        <taxon>Embryophyta</taxon>
        <taxon>Tracheophyta</taxon>
        <taxon>Spermatophyta</taxon>
        <taxon>Magnoliopsida</taxon>
        <taxon>Liliopsida</taxon>
        <taxon>Poales</taxon>
        <taxon>Poaceae</taxon>
        <taxon>PACMAD clade</taxon>
        <taxon>Panicoideae</taxon>
        <taxon>Panicodae</taxon>
        <taxon>Paniceae</taxon>
        <taxon>Anthephorinae</taxon>
        <taxon>Digitaria</taxon>
    </lineage>
</organism>
<keyword evidence="3" id="KW-1185">Reference proteome</keyword>
<dbReference type="EMBL" id="JACEFO010001739">
    <property type="protein sequence ID" value="KAF8714101.1"/>
    <property type="molecule type" value="Genomic_DNA"/>
</dbReference>
<feature type="transmembrane region" description="Helical" evidence="1">
    <location>
        <begin position="12"/>
        <end position="29"/>
    </location>
</feature>
<keyword evidence="1" id="KW-0472">Membrane</keyword>
<proteinExistence type="predicted"/>
<accession>A0A835EQI0</accession>
<keyword evidence="1" id="KW-1133">Transmembrane helix</keyword>
<name>A0A835EQI0_9POAL</name>
<evidence type="ECO:0000313" key="3">
    <source>
        <dbReference type="Proteomes" id="UP000636709"/>
    </source>
</evidence>
<evidence type="ECO:0000256" key="1">
    <source>
        <dbReference type="SAM" id="Phobius"/>
    </source>
</evidence>
<comment type="caution">
    <text evidence="2">The sequence shown here is derived from an EMBL/GenBank/DDBJ whole genome shotgun (WGS) entry which is preliminary data.</text>
</comment>
<evidence type="ECO:0000313" key="2">
    <source>
        <dbReference type="EMBL" id="KAF8714101.1"/>
    </source>
</evidence>
<sequence length="45" mass="5235">MNEPERNGLGLLNTFMFFIVGFIIGADWYEDALREAVVKRILFLD</sequence>
<dbReference type="Proteomes" id="UP000636709">
    <property type="component" value="Unassembled WGS sequence"/>
</dbReference>
<keyword evidence="1" id="KW-0812">Transmembrane</keyword>